<dbReference type="GO" id="GO:0005886">
    <property type="term" value="C:plasma membrane"/>
    <property type="evidence" value="ECO:0007669"/>
    <property type="project" value="UniProtKB-SubCell"/>
</dbReference>
<organism evidence="8">
    <name type="scientific">Streptomyces sp. R21</name>
    <dbReference type="NCBI Taxonomy" id="3238627"/>
    <lineage>
        <taxon>Bacteria</taxon>
        <taxon>Bacillati</taxon>
        <taxon>Actinomycetota</taxon>
        <taxon>Actinomycetes</taxon>
        <taxon>Kitasatosporales</taxon>
        <taxon>Streptomycetaceae</taxon>
        <taxon>Streptomyces</taxon>
    </lineage>
</organism>
<feature type="transmembrane region" description="Helical" evidence="7">
    <location>
        <begin position="291"/>
        <end position="311"/>
    </location>
</feature>
<evidence type="ECO:0000256" key="4">
    <source>
        <dbReference type="ARBA" id="ARBA00022692"/>
    </source>
</evidence>
<dbReference type="PANTHER" id="PTHR22926:SF3">
    <property type="entry name" value="UNDECAPRENYL-PHOSPHATE ALPHA-N-ACETYLGLUCOSAMINYL 1-PHOSPHATE TRANSFERASE"/>
    <property type="match status" value="1"/>
</dbReference>
<keyword evidence="5 7" id="KW-1133">Transmembrane helix</keyword>
<keyword evidence="2" id="KW-1003">Cell membrane</keyword>
<evidence type="ECO:0000256" key="6">
    <source>
        <dbReference type="ARBA" id="ARBA00023136"/>
    </source>
</evidence>
<dbReference type="RefSeq" id="WP_369234416.1">
    <property type="nucleotide sequence ID" value="NZ_CP163435.1"/>
</dbReference>
<feature type="transmembrane region" description="Helical" evidence="7">
    <location>
        <begin position="95"/>
        <end position="112"/>
    </location>
</feature>
<feature type="transmembrane region" description="Helical" evidence="7">
    <location>
        <begin position="71"/>
        <end position="88"/>
    </location>
</feature>
<dbReference type="InterPro" id="IPR000715">
    <property type="entry name" value="Glycosyl_transferase_4"/>
</dbReference>
<dbReference type="EMBL" id="CP163435">
    <property type="protein sequence ID" value="XDQ27158.1"/>
    <property type="molecule type" value="Genomic_DNA"/>
</dbReference>
<dbReference type="GO" id="GO:0071555">
    <property type="term" value="P:cell wall organization"/>
    <property type="evidence" value="ECO:0007669"/>
    <property type="project" value="TreeGrafter"/>
</dbReference>
<name>A0AB39PDP7_9ACTN</name>
<keyword evidence="3 8" id="KW-0808">Transferase</keyword>
<evidence type="ECO:0000256" key="7">
    <source>
        <dbReference type="SAM" id="Phobius"/>
    </source>
</evidence>
<feature type="transmembrane region" description="Helical" evidence="7">
    <location>
        <begin position="118"/>
        <end position="135"/>
    </location>
</feature>
<evidence type="ECO:0000256" key="1">
    <source>
        <dbReference type="ARBA" id="ARBA00004651"/>
    </source>
</evidence>
<keyword evidence="4 7" id="KW-0812">Transmembrane</keyword>
<dbReference type="PANTHER" id="PTHR22926">
    <property type="entry name" value="PHOSPHO-N-ACETYLMURAMOYL-PENTAPEPTIDE-TRANSFERASE"/>
    <property type="match status" value="1"/>
</dbReference>
<reference evidence="8" key="1">
    <citation type="submission" date="2024-07" db="EMBL/GenBank/DDBJ databases">
        <authorList>
            <person name="Yu S.T."/>
        </authorList>
    </citation>
    <scope>NUCLEOTIDE SEQUENCE</scope>
    <source>
        <strain evidence="8">R21</strain>
    </source>
</reference>
<dbReference type="GO" id="GO:0009103">
    <property type="term" value="P:lipopolysaccharide biosynthetic process"/>
    <property type="evidence" value="ECO:0007669"/>
    <property type="project" value="TreeGrafter"/>
</dbReference>
<feature type="transmembrane region" description="Helical" evidence="7">
    <location>
        <begin position="6"/>
        <end position="28"/>
    </location>
</feature>
<feature type="transmembrane region" description="Helical" evidence="7">
    <location>
        <begin position="263"/>
        <end position="285"/>
    </location>
</feature>
<feature type="transmembrane region" description="Helical" evidence="7">
    <location>
        <begin position="220"/>
        <end position="242"/>
    </location>
</feature>
<keyword evidence="6 7" id="KW-0472">Membrane</keyword>
<evidence type="ECO:0000313" key="8">
    <source>
        <dbReference type="EMBL" id="XDQ27158.1"/>
    </source>
</evidence>
<feature type="transmembrane region" description="Helical" evidence="7">
    <location>
        <begin position="142"/>
        <end position="161"/>
    </location>
</feature>
<evidence type="ECO:0000256" key="2">
    <source>
        <dbReference type="ARBA" id="ARBA00022475"/>
    </source>
</evidence>
<dbReference type="Pfam" id="PF00953">
    <property type="entry name" value="Glycos_transf_4"/>
    <property type="match status" value="1"/>
</dbReference>
<sequence>MLYGIAAATAALFLTAVLAALLRSLALRCGLAERRRTRRVALLGGAALVAGTGIVAGIGDWSGLAPLGADGGGLLLAGVGVAVLGLVVDVRAVPLPLRLLVVAGAAAWIVPYGELGPLLGVLAVGWIVFVTFAFASLDHADGVMGTVAVVTAFALSGCAAAEMMDGLAALLSVLAAALTGFLMQNWPPARIVSGRCGALFTGFVLASAAVLVHAGRGAGVSAGALFALTAVASVDVVLVLVVRRRSGHLAHRLRRLGLTSRGATVVVGAGSFAGASVGLMIHLGWLDATAALWVAGGAVLVVLGLSLVSGVRAVGARKSPRSAPTCV</sequence>
<feature type="transmembrane region" description="Helical" evidence="7">
    <location>
        <begin position="196"/>
        <end position="214"/>
    </location>
</feature>
<feature type="transmembrane region" description="Helical" evidence="7">
    <location>
        <begin position="167"/>
        <end position="184"/>
    </location>
</feature>
<dbReference type="GO" id="GO:0044038">
    <property type="term" value="P:cell wall macromolecule biosynthetic process"/>
    <property type="evidence" value="ECO:0007669"/>
    <property type="project" value="TreeGrafter"/>
</dbReference>
<protein>
    <submittedName>
        <fullName evidence="8">Undecaprenyl/decaprenyl-phosphate alpha-N-acetylglucosaminyl 1-phosphate transferase</fullName>
    </submittedName>
</protein>
<evidence type="ECO:0000256" key="5">
    <source>
        <dbReference type="ARBA" id="ARBA00022989"/>
    </source>
</evidence>
<accession>A0AB39PDP7</accession>
<proteinExistence type="predicted"/>
<gene>
    <name evidence="8" type="ORF">AB5J56_21670</name>
</gene>
<evidence type="ECO:0000256" key="3">
    <source>
        <dbReference type="ARBA" id="ARBA00022679"/>
    </source>
</evidence>
<comment type="subcellular location">
    <subcellularLocation>
        <location evidence="1">Cell membrane</location>
        <topology evidence="1">Multi-pass membrane protein</topology>
    </subcellularLocation>
</comment>
<dbReference type="GO" id="GO:0016780">
    <property type="term" value="F:phosphotransferase activity, for other substituted phosphate groups"/>
    <property type="evidence" value="ECO:0007669"/>
    <property type="project" value="InterPro"/>
</dbReference>
<dbReference type="AlphaFoldDB" id="A0AB39PDP7"/>
<feature type="transmembrane region" description="Helical" evidence="7">
    <location>
        <begin position="40"/>
        <end position="59"/>
    </location>
</feature>